<feature type="region of interest" description="Disordered" evidence="1">
    <location>
        <begin position="1"/>
        <end position="42"/>
    </location>
</feature>
<evidence type="ECO:0000313" key="3">
    <source>
        <dbReference type="Proteomes" id="UP000700596"/>
    </source>
</evidence>
<dbReference type="Proteomes" id="UP000700596">
    <property type="component" value="Unassembled WGS sequence"/>
</dbReference>
<sequence length="249" mass="27450">MSSSSSSSTTTAPSSKSSKSSISTVPTSVPSTRSRHAHRQNDTMTRLADDYLLALSSLSSLLSSSPPNTSLPPTKENAVRAWETIDTLASFRFHNFTSEEEEVGKPRYRILTTELRVALEGAYLDAGEGNGDEVGYGVEEGIGEKEEEFLSWTQDTLTPRQFSTVHSRIMKKITTLTPTSPSSASTSNTPLTHSFSPQIDLLGGEDEDTINELFQSRGFHALYRMALGMDVLRWFWGEKRSVLGRWMGT</sequence>
<protein>
    <submittedName>
        <fullName evidence="2">Uncharacterized protein</fullName>
    </submittedName>
</protein>
<accession>A0A9P9DIV1</accession>
<dbReference type="AlphaFoldDB" id="A0A9P9DIV1"/>
<name>A0A9P9DIV1_9PLEO</name>
<evidence type="ECO:0000313" key="2">
    <source>
        <dbReference type="EMBL" id="KAH7119979.1"/>
    </source>
</evidence>
<gene>
    <name evidence="2" type="ORF">B0J11DRAFT_534983</name>
</gene>
<keyword evidence="3" id="KW-1185">Reference proteome</keyword>
<feature type="compositionally biased region" description="Low complexity" evidence="1">
    <location>
        <begin position="1"/>
        <end position="32"/>
    </location>
</feature>
<comment type="caution">
    <text evidence="2">The sequence shown here is derived from an EMBL/GenBank/DDBJ whole genome shotgun (WGS) entry which is preliminary data.</text>
</comment>
<evidence type="ECO:0000256" key="1">
    <source>
        <dbReference type="SAM" id="MobiDB-lite"/>
    </source>
</evidence>
<reference evidence="2" key="1">
    <citation type="journal article" date="2021" name="Nat. Commun.">
        <title>Genetic determinants of endophytism in the Arabidopsis root mycobiome.</title>
        <authorList>
            <person name="Mesny F."/>
            <person name="Miyauchi S."/>
            <person name="Thiergart T."/>
            <person name="Pickel B."/>
            <person name="Atanasova L."/>
            <person name="Karlsson M."/>
            <person name="Huettel B."/>
            <person name="Barry K.W."/>
            <person name="Haridas S."/>
            <person name="Chen C."/>
            <person name="Bauer D."/>
            <person name="Andreopoulos W."/>
            <person name="Pangilinan J."/>
            <person name="LaButti K."/>
            <person name="Riley R."/>
            <person name="Lipzen A."/>
            <person name="Clum A."/>
            <person name="Drula E."/>
            <person name="Henrissat B."/>
            <person name="Kohler A."/>
            <person name="Grigoriev I.V."/>
            <person name="Martin F.M."/>
            <person name="Hacquard S."/>
        </authorList>
    </citation>
    <scope>NUCLEOTIDE SEQUENCE</scope>
    <source>
        <strain evidence="2">MPI-CAGE-CH-0243</strain>
    </source>
</reference>
<organism evidence="2 3">
    <name type="scientific">Dendryphion nanum</name>
    <dbReference type="NCBI Taxonomy" id="256645"/>
    <lineage>
        <taxon>Eukaryota</taxon>
        <taxon>Fungi</taxon>
        <taxon>Dikarya</taxon>
        <taxon>Ascomycota</taxon>
        <taxon>Pezizomycotina</taxon>
        <taxon>Dothideomycetes</taxon>
        <taxon>Pleosporomycetidae</taxon>
        <taxon>Pleosporales</taxon>
        <taxon>Torulaceae</taxon>
        <taxon>Dendryphion</taxon>
    </lineage>
</organism>
<dbReference type="EMBL" id="JAGMWT010000011">
    <property type="protein sequence ID" value="KAH7119979.1"/>
    <property type="molecule type" value="Genomic_DNA"/>
</dbReference>
<proteinExistence type="predicted"/>